<feature type="domain" description="IclR-ED" evidence="5">
    <location>
        <begin position="72"/>
        <end position="255"/>
    </location>
</feature>
<dbReference type="InterPro" id="IPR036388">
    <property type="entry name" value="WH-like_DNA-bd_sf"/>
</dbReference>
<comment type="caution">
    <text evidence="6">The sequence shown here is derived from an EMBL/GenBank/DDBJ whole genome shotgun (WGS) entry which is preliminary data.</text>
</comment>
<evidence type="ECO:0000313" key="7">
    <source>
        <dbReference type="Proteomes" id="UP001166304"/>
    </source>
</evidence>
<dbReference type="PANTHER" id="PTHR30136">
    <property type="entry name" value="HELIX-TURN-HELIX TRANSCRIPTIONAL REGULATOR, ICLR FAMILY"/>
    <property type="match status" value="1"/>
</dbReference>
<dbReference type="InterPro" id="IPR014757">
    <property type="entry name" value="Tscrpt_reg_IclR_C"/>
</dbReference>
<dbReference type="Pfam" id="PF01614">
    <property type="entry name" value="IclR_C"/>
    <property type="match status" value="1"/>
</dbReference>
<dbReference type="RefSeq" id="WP_162414254.1">
    <property type="nucleotide sequence ID" value="NZ_JAHQXE010000004.1"/>
</dbReference>
<dbReference type="PROSITE" id="PS51077">
    <property type="entry name" value="HTH_ICLR"/>
    <property type="match status" value="1"/>
</dbReference>
<dbReference type="GO" id="GO:0003700">
    <property type="term" value="F:DNA-binding transcription factor activity"/>
    <property type="evidence" value="ECO:0007669"/>
    <property type="project" value="TreeGrafter"/>
</dbReference>
<dbReference type="InterPro" id="IPR036390">
    <property type="entry name" value="WH_DNA-bd_sf"/>
</dbReference>
<dbReference type="CDD" id="cd00090">
    <property type="entry name" value="HTH_ARSR"/>
    <property type="match status" value="1"/>
</dbReference>
<dbReference type="EMBL" id="JAHQXE010000004">
    <property type="protein sequence ID" value="MBV0902675.1"/>
    <property type="molecule type" value="Genomic_DNA"/>
</dbReference>
<keyword evidence="1" id="KW-0805">Transcription regulation</keyword>
<dbReference type="GO" id="GO:0045892">
    <property type="term" value="P:negative regulation of DNA-templated transcription"/>
    <property type="evidence" value="ECO:0007669"/>
    <property type="project" value="TreeGrafter"/>
</dbReference>
<gene>
    <name evidence="6" type="ORF">KTS37_12850</name>
</gene>
<keyword evidence="3" id="KW-0804">Transcription</keyword>
<dbReference type="PROSITE" id="PS51078">
    <property type="entry name" value="ICLR_ED"/>
    <property type="match status" value="1"/>
</dbReference>
<proteinExistence type="predicted"/>
<evidence type="ECO:0000256" key="2">
    <source>
        <dbReference type="ARBA" id="ARBA00023125"/>
    </source>
</evidence>
<dbReference type="Gene3D" id="3.30.450.40">
    <property type="match status" value="1"/>
</dbReference>
<evidence type="ECO:0000256" key="1">
    <source>
        <dbReference type="ARBA" id="ARBA00023015"/>
    </source>
</evidence>
<dbReference type="SUPFAM" id="SSF55781">
    <property type="entry name" value="GAF domain-like"/>
    <property type="match status" value="1"/>
</dbReference>
<evidence type="ECO:0000313" key="6">
    <source>
        <dbReference type="EMBL" id="MBV0902675.1"/>
    </source>
</evidence>
<dbReference type="SUPFAM" id="SSF46785">
    <property type="entry name" value="Winged helix' DNA-binding domain"/>
    <property type="match status" value="1"/>
</dbReference>
<dbReference type="Proteomes" id="UP001166304">
    <property type="component" value="Unassembled WGS sequence"/>
</dbReference>
<dbReference type="PANTHER" id="PTHR30136:SF35">
    <property type="entry name" value="HTH-TYPE TRANSCRIPTIONAL REGULATOR RV1719"/>
    <property type="match status" value="1"/>
</dbReference>
<keyword evidence="7" id="KW-1185">Reference proteome</keyword>
<dbReference type="InterPro" id="IPR011991">
    <property type="entry name" value="ArsR-like_HTH"/>
</dbReference>
<sequence length="256" mass="27846">MMVNRDDDEVLVKGTATAFEVLEALGESGEATLTEIAERASVSKPGAYKHLTTLDRLGYVVKRDTTYTLGPRFLRLGSWSRNEMQLFRAAKPKIDELSDTTPGLTSLLVEDHGQGVYVYRAGDDQYLYERPEGETVPLHASAAGKAVLAALDESEFERAIDRHGLTSVTPNTVTDESALRTELQDIREGGVASDRGECLEDWHGVAYPITRGTDGPVGAVSVSGPVDELTGWTLDEEISGHIVSTVESIEVELFMS</sequence>
<evidence type="ECO:0000259" key="5">
    <source>
        <dbReference type="PROSITE" id="PS51078"/>
    </source>
</evidence>
<evidence type="ECO:0000259" key="4">
    <source>
        <dbReference type="PROSITE" id="PS51077"/>
    </source>
</evidence>
<evidence type="ECO:0000256" key="3">
    <source>
        <dbReference type="ARBA" id="ARBA00023163"/>
    </source>
</evidence>
<name>A0AA41G1H8_9EURY</name>
<dbReference type="Pfam" id="PF09339">
    <property type="entry name" value="HTH_IclR"/>
    <property type="match status" value="1"/>
</dbReference>
<dbReference type="InterPro" id="IPR050707">
    <property type="entry name" value="HTH_MetabolicPath_Reg"/>
</dbReference>
<dbReference type="GO" id="GO:0003677">
    <property type="term" value="F:DNA binding"/>
    <property type="evidence" value="ECO:0007669"/>
    <property type="project" value="UniProtKB-KW"/>
</dbReference>
<dbReference type="Gene3D" id="1.10.10.10">
    <property type="entry name" value="Winged helix-like DNA-binding domain superfamily/Winged helix DNA-binding domain"/>
    <property type="match status" value="1"/>
</dbReference>
<organism evidence="6 7">
    <name type="scientific">Haloarcula salina</name>
    <dbReference type="NCBI Taxonomy" id="1429914"/>
    <lineage>
        <taxon>Archaea</taxon>
        <taxon>Methanobacteriati</taxon>
        <taxon>Methanobacteriota</taxon>
        <taxon>Stenosarchaea group</taxon>
        <taxon>Halobacteria</taxon>
        <taxon>Halobacteriales</taxon>
        <taxon>Haloarculaceae</taxon>
        <taxon>Haloarcula</taxon>
    </lineage>
</organism>
<dbReference type="AlphaFoldDB" id="A0AA41G1H8"/>
<dbReference type="SMART" id="SM00346">
    <property type="entry name" value="HTH_ICLR"/>
    <property type="match status" value="1"/>
</dbReference>
<dbReference type="InterPro" id="IPR029016">
    <property type="entry name" value="GAF-like_dom_sf"/>
</dbReference>
<accession>A0AA41G1H8</accession>
<keyword evidence="2" id="KW-0238">DNA-binding</keyword>
<dbReference type="InterPro" id="IPR005471">
    <property type="entry name" value="Tscrpt_reg_IclR_N"/>
</dbReference>
<feature type="domain" description="HTH iclR-type" evidence="4">
    <location>
        <begin position="12"/>
        <end position="71"/>
    </location>
</feature>
<reference evidence="6" key="1">
    <citation type="submission" date="2021-06" db="EMBL/GenBank/DDBJ databases">
        <title>New haloarchaea isolates fom saline soil.</title>
        <authorList>
            <person name="Duran-Viseras A."/>
            <person name="Sanchez-Porro C.S."/>
            <person name="Ventosa A."/>
        </authorList>
    </citation>
    <scope>NUCLEOTIDE SEQUENCE</scope>
    <source>
        <strain evidence="6">JCM 18369</strain>
    </source>
</reference>
<protein>
    <submittedName>
        <fullName evidence="6">IclR family transcriptional regulator</fullName>
    </submittedName>
</protein>